<feature type="non-terminal residue" evidence="1">
    <location>
        <position position="1"/>
    </location>
</feature>
<keyword evidence="2" id="KW-1185">Reference proteome</keyword>
<organism evidence="1 2">
    <name type="scientific">Trifolium medium</name>
    <dbReference type="NCBI Taxonomy" id="97028"/>
    <lineage>
        <taxon>Eukaryota</taxon>
        <taxon>Viridiplantae</taxon>
        <taxon>Streptophyta</taxon>
        <taxon>Embryophyta</taxon>
        <taxon>Tracheophyta</taxon>
        <taxon>Spermatophyta</taxon>
        <taxon>Magnoliopsida</taxon>
        <taxon>eudicotyledons</taxon>
        <taxon>Gunneridae</taxon>
        <taxon>Pentapetalae</taxon>
        <taxon>rosids</taxon>
        <taxon>fabids</taxon>
        <taxon>Fabales</taxon>
        <taxon>Fabaceae</taxon>
        <taxon>Papilionoideae</taxon>
        <taxon>50 kb inversion clade</taxon>
        <taxon>NPAAA clade</taxon>
        <taxon>Hologalegina</taxon>
        <taxon>IRL clade</taxon>
        <taxon>Trifolieae</taxon>
        <taxon>Trifolium</taxon>
    </lineage>
</organism>
<name>A0A392V5Z6_9FABA</name>
<reference evidence="1 2" key="1">
    <citation type="journal article" date="2018" name="Front. Plant Sci.">
        <title>Red Clover (Trifolium pratense) and Zigzag Clover (T. medium) - A Picture of Genomic Similarities and Differences.</title>
        <authorList>
            <person name="Dluhosova J."/>
            <person name="Istvanek J."/>
            <person name="Nedelnik J."/>
            <person name="Repkova J."/>
        </authorList>
    </citation>
    <scope>NUCLEOTIDE SEQUENCE [LARGE SCALE GENOMIC DNA]</scope>
    <source>
        <strain evidence="2">cv. 10/8</strain>
        <tissue evidence="1">Leaf</tissue>
    </source>
</reference>
<dbReference type="AlphaFoldDB" id="A0A392V5Z6"/>
<proteinExistence type="predicted"/>
<protein>
    <submittedName>
        <fullName evidence="1">Uncharacterized protein</fullName>
    </submittedName>
</protein>
<evidence type="ECO:0000313" key="1">
    <source>
        <dbReference type="EMBL" id="MCI83748.1"/>
    </source>
</evidence>
<accession>A0A392V5Z6</accession>
<dbReference type="Proteomes" id="UP000265520">
    <property type="component" value="Unassembled WGS sequence"/>
</dbReference>
<sequence>CRREAVKCLQNCSVKSFHEDTDRGARLWYQAIAPFLNVVGKSLHLMAPLIIRKSRMALMLSICSSGSACPS</sequence>
<evidence type="ECO:0000313" key="2">
    <source>
        <dbReference type="Proteomes" id="UP000265520"/>
    </source>
</evidence>
<dbReference type="EMBL" id="LXQA011074488">
    <property type="protein sequence ID" value="MCI83748.1"/>
    <property type="molecule type" value="Genomic_DNA"/>
</dbReference>
<comment type="caution">
    <text evidence="1">The sequence shown here is derived from an EMBL/GenBank/DDBJ whole genome shotgun (WGS) entry which is preliminary data.</text>
</comment>